<dbReference type="InterPro" id="IPR011006">
    <property type="entry name" value="CheY-like_superfamily"/>
</dbReference>
<comment type="caution">
    <text evidence="1">The sequence shown here is derived from an EMBL/GenBank/DDBJ whole genome shotgun (WGS) entry which is preliminary data.</text>
</comment>
<sequence length="128" mass="13499">MSNASAIFRQLAAGVLTRHFRSRITLAAARSSWYPVAVSALQPQPLAVLLGLGADGMPDPVMLAAIKMDLPDVPVVILGYLDDEAYSNAALRAGAAAFISKGAIQTELLPVLTQLVARPGIAPHWSRP</sequence>
<reference evidence="1 2" key="1">
    <citation type="submission" date="2018-12" db="EMBL/GenBank/DDBJ databases">
        <title>Genome Sequence of Candidatus Viridilinea halotolerans isolated from saline sulfide-rich spring.</title>
        <authorList>
            <person name="Grouzdev D.S."/>
            <person name="Burganskaya E.I."/>
            <person name="Krutkina M.S."/>
            <person name="Sukhacheva M.V."/>
            <person name="Gorlenko V.M."/>
        </authorList>
    </citation>
    <scope>NUCLEOTIDE SEQUENCE [LARGE SCALE GENOMIC DNA]</scope>
    <source>
        <strain evidence="1">Chok-6</strain>
    </source>
</reference>
<proteinExistence type="predicted"/>
<accession>A0A426TTJ5</accession>
<dbReference type="GO" id="GO:0003677">
    <property type="term" value="F:DNA binding"/>
    <property type="evidence" value="ECO:0007669"/>
    <property type="project" value="UniProtKB-KW"/>
</dbReference>
<evidence type="ECO:0000313" key="2">
    <source>
        <dbReference type="Proteomes" id="UP000280307"/>
    </source>
</evidence>
<dbReference type="Proteomes" id="UP000280307">
    <property type="component" value="Unassembled WGS sequence"/>
</dbReference>
<dbReference type="AlphaFoldDB" id="A0A426TTJ5"/>
<organism evidence="1 2">
    <name type="scientific">Candidatus Viridilinea halotolerans</name>
    <dbReference type="NCBI Taxonomy" id="2491704"/>
    <lineage>
        <taxon>Bacteria</taxon>
        <taxon>Bacillati</taxon>
        <taxon>Chloroflexota</taxon>
        <taxon>Chloroflexia</taxon>
        <taxon>Chloroflexales</taxon>
        <taxon>Chloroflexineae</taxon>
        <taxon>Oscillochloridaceae</taxon>
        <taxon>Candidatus Viridilinea</taxon>
    </lineage>
</organism>
<name>A0A426TTJ5_9CHLR</name>
<evidence type="ECO:0000313" key="1">
    <source>
        <dbReference type="EMBL" id="RRR68024.1"/>
    </source>
</evidence>
<gene>
    <name evidence="1" type="ORF">EI684_18120</name>
</gene>
<dbReference type="SUPFAM" id="SSF52172">
    <property type="entry name" value="CheY-like"/>
    <property type="match status" value="1"/>
</dbReference>
<dbReference type="EMBL" id="RSAS01000751">
    <property type="protein sequence ID" value="RRR68024.1"/>
    <property type="molecule type" value="Genomic_DNA"/>
</dbReference>
<dbReference type="Gene3D" id="3.40.50.2300">
    <property type="match status" value="1"/>
</dbReference>
<protein>
    <submittedName>
        <fullName evidence="1">DNA-binding response regulator</fullName>
    </submittedName>
</protein>
<keyword evidence="1" id="KW-0238">DNA-binding</keyword>